<dbReference type="InterPro" id="IPR036320">
    <property type="entry name" value="Glycosyl_Trfase_fam3_N_dom_sf"/>
</dbReference>
<comment type="caution">
    <text evidence="6">The sequence shown here is derived from an EMBL/GenBank/DDBJ whole genome shotgun (WGS) entry which is preliminary data.</text>
</comment>
<dbReference type="EC" id="2.4.2.4" evidence="6"/>
<name>A0A5B1LK90_9ACTN</name>
<dbReference type="SUPFAM" id="SSF52418">
    <property type="entry name" value="Nucleoside phosphorylase/phosphoribosyltransferase catalytic domain"/>
    <property type="match status" value="1"/>
</dbReference>
<dbReference type="GO" id="GO:0006206">
    <property type="term" value="P:pyrimidine nucleobase metabolic process"/>
    <property type="evidence" value="ECO:0007669"/>
    <property type="project" value="InterPro"/>
</dbReference>
<dbReference type="PANTHER" id="PTHR10515:SF0">
    <property type="entry name" value="THYMIDINE PHOSPHORYLASE"/>
    <property type="match status" value="1"/>
</dbReference>
<evidence type="ECO:0000256" key="3">
    <source>
        <dbReference type="ARBA" id="ARBA00022676"/>
    </source>
</evidence>
<dbReference type="AlphaFoldDB" id="A0A5B1LK90"/>
<sequence>MTGHDAVEVISTKRDRGTLSKSQIDWVLDAYTHGVVADEQMSALAMAILLNGMDRREIADWTAAMIASGERMDFSALSRPTADKHSTGGVGDKITLPLAPLVAACGVAVPQLSGRGLGHTGGTLDKLESIPGWRAALSNDEMMAQLESVGAVICAAGDGLAPADRKLYALRDVTGTVEAIPLIASSIMSKKIAEGTGALVLDVKVGSGAFMKDVDRARELAEVMVALGTDAGVKTVALLTDMDVPLGYTAGNAIEVTESVEVLAGGGPADVVELTLALAREMLACAGVTDVDPADRLADGSAMDAWKAMIRAQGGDPDATLPVAKESHVVTAEADGVLTRLDALAVGVAAWRLGAGRERKEDPVQAGAGIVWHARPGDSVTAGQALFTLHTDTPERFDRALAALDGGYWIDEPGTAYDARPIVIDRVD</sequence>
<dbReference type="NCBIfam" id="TIGR02644">
    <property type="entry name" value="Y_phosphoryl"/>
    <property type="match status" value="1"/>
</dbReference>
<dbReference type="InterPro" id="IPR036566">
    <property type="entry name" value="PYNP-like_C_sf"/>
</dbReference>
<dbReference type="GO" id="GO:0005829">
    <property type="term" value="C:cytosol"/>
    <property type="evidence" value="ECO:0007669"/>
    <property type="project" value="TreeGrafter"/>
</dbReference>
<dbReference type="Pfam" id="PF00591">
    <property type="entry name" value="Glycos_transf_3"/>
    <property type="match status" value="1"/>
</dbReference>
<dbReference type="Gene3D" id="3.90.1170.30">
    <property type="entry name" value="Pyrimidine nucleoside phosphorylase-like, C-terminal domain"/>
    <property type="match status" value="1"/>
</dbReference>
<dbReference type="Pfam" id="PF07831">
    <property type="entry name" value="PYNP_C"/>
    <property type="match status" value="1"/>
</dbReference>
<dbReference type="SUPFAM" id="SSF54680">
    <property type="entry name" value="Pyrimidine nucleoside phosphorylase C-terminal domain"/>
    <property type="match status" value="1"/>
</dbReference>
<dbReference type="EMBL" id="VUJV01000001">
    <property type="protein sequence ID" value="KAA1421155.1"/>
    <property type="molecule type" value="Genomic_DNA"/>
</dbReference>
<keyword evidence="7" id="KW-1185">Reference proteome</keyword>
<keyword evidence="3 6" id="KW-0328">Glycosyltransferase</keyword>
<reference evidence="6 7" key="2">
    <citation type="submission" date="2019-09" db="EMBL/GenBank/DDBJ databases">
        <authorList>
            <person name="Jin C."/>
        </authorList>
    </citation>
    <scope>NUCLEOTIDE SEQUENCE [LARGE SCALE GENOMIC DNA]</scope>
    <source>
        <strain evidence="6 7">BN130099</strain>
    </source>
</reference>
<dbReference type="GO" id="GO:0004645">
    <property type="term" value="F:1,4-alpha-oligoglucan phosphorylase activity"/>
    <property type="evidence" value="ECO:0007669"/>
    <property type="project" value="InterPro"/>
</dbReference>
<dbReference type="Proteomes" id="UP000325003">
    <property type="component" value="Unassembled WGS sequence"/>
</dbReference>
<dbReference type="InterPro" id="IPR000053">
    <property type="entry name" value="Thymidine/pyrmidine_PPase"/>
</dbReference>
<reference evidence="6 7" key="1">
    <citation type="submission" date="2019-09" db="EMBL/GenBank/DDBJ databases">
        <title>Nocardioides panacisoli sp. nov., isolated from the soil of a ginseng field.</title>
        <authorList>
            <person name="Cho C."/>
        </authorList>
    </citation>
    <scope>NUCLEOTIDE SEQUENCE [LARGE SCALE GENOMIC DNA]</scope>
    <source>
        <strain evidence="6 7">BN130099</strain>
    </source>
</reference>
<evidence type="ECO:0000259" key="5">
    <source>
        <dbReference type="SMART" id="SM00941"/>
    </source>
</evidence>
<dbReference type="InterPro" id="IPR017872">
    <property type="entry name" value="Pyrmidine_PPase_CS"/>
</dbReference>
<feature type="domain" description="Pyrimidine nucleoside phosphorylase C-terminal" evidence="5">
    <location>
        <begin position="337"/>
        <end position="411"/>
    </location>
</feature>
<dbReference type="SUPFAM" id="SSF47648">
    <property type="entry name" value="Nucleoside phosphorylase/phosphoribosyltransferase N-terminal domain"/>
    <property type="match status" value="1"/>
</dbReference>
<gene>
    <name evidence="6" type="ORF">F0U44_02250</name>
</gene>
<protein>
    <submittedName>
        <fullName evidence="6">Thymidine phosphorylase</fullName>
        <ecNumber evidence="6">2.4.2.4</ecNumber>
    </submittedName>
</protein>
<dbReference type="PIRSF" id="PIRSF000478">
    <property type="entry name" value="TP_PyNP"/>
    <property type="match status" value="1"/>
</dbReference>
<dbReference type="Gene3D" id="3.40.1030.10">
    <property type="entry name" value="Nucleoside phosphorylase/phosphoribosyltransferase catalytic domain"/>
    <property type="match status" value="1"/>
</dbReference>
<dbReference type="InterPro" id="IPR018090">
    <property type="entry name" value="Pyrmidine_PPas_bac/euk"/>
</dbReference>
<dbReference type="SMART" id="SM00941">
    <property type="entry name" value="PYNP_C"/>
    <property type="match status" value="1"/>
</dbReference>
<dbReference type="Pfam" id="PF02885">
    <property type="entry name" value="Glycos_trans_3N"/>
    <property type="match status" value="1"/>
</dbReference>
<accession>A0A5B1LK90</accession>
<keyword evidence="4 6" id="KW-0808">Transferase</keyword>
<organism evidence="6 7">
    <name type="scientific">Nocardioides humilatus</name>
    <dbReference type="NCBI Taxonomy" id="2607660"/>
    <lineage>
        <taxon>Bacteria</taxon>
        <taxon>Bacillati</taxon>
        <taxon>Actinomycetota</taxon>
        <taxon>Actinomycetes</taxon>
        <taxon>Propionibacteriales</taxon>
        <taxon>Nocardioidaceae</taxon>
        <taxon>Nocardioides</taxon>
    </lineage>
</organism>
<dbReference type="GO" id="GO:0006213">
    <property type="term" value="P:pyrimidine nucleoside metabolic process"/>
    <property type="evidence" value="ECO:0007669"/>
    <property type="project" value="InterPro"/>
</dbReference>
<evidence type="ECO:0000256" key="2">
    <source>
        <dbReference type="ARBA" id="ARBA00011738"/>
    </source>
</evidence>
<evidence type="ECO:0000256" key="4">
    <source>
        <dbReference type="ARBA" id="ARBA00022679"/>
    </source>
</evidence>
<evidence type="ECO:0000256" key="1">
    <source>
        <dbReference type="ARBA" id="ARBA00006915"/>
    </source>
</evidence>
<dbReference type="InterPro" id="IPR017459">
    <property type="entry name" value="Glycosyl_Trfase_fam3_N_dom"/>
</dbReference>
<dbReference type="InterPro" id="IPR035902">
    <property type="entry name" value="Nuc_phospho_transferase"/>
</dbReference>
<dbReference type="PANTHER" id="PTHR10515">
    <property type="entry name" value="THYMIDINE PHOSPHORYLASE"/>
    <property type="match status" value="1"/>
</dbReference>
<comment type="similarity">
    <text evidence="1">Belongs to the thymidine/pyrimidine-nucleoside phosphorylase family.</text>
</comment>
<dbReference type="InterPro" id="IPR013102">
    <property type="entry name" value="PYNP_C"/>
</dbReference>
<dbReference type="Gene3D" id="1.20.970.10">
    <property type="entry name" value="Transferase, Pyrimidine Nucleoside Phosphorylase, Chain C"/>
    <property type="match status" value="1"/>
</dbReference>
<comment type="subunit">
    <text evidence="2">Homodimer.</text>
</comment>
<dbReference type="NCBIfam" id="NF004490">
    <property type="entry name" value="PRK05820.1"/>
    <property type="match status" value="1"/>
</dbReference>
<evidence type="ECO:0000313" key="7">
    <source>
        <dbReference type="Proteomes" id="UP000325003"/>
    </source>
</evidence>
<proteinExistence type="inferred from homology"/>
<dbReference type="InterPro" id="IPR000312">
    <property type="entry name" value="Glycosyl_Trfase_fam3"/>
</dbReference>
<dbReference type="FunFam" id="3.40.1030.10:FF:000001">
    <property type="entry name" value="Thymidine phosphorylase"/>
    <property type="match status" value="1"/>
</dbReference>
<dbReference type="PROSITE" id="PS00647">
    <property type="entry name" value="THYMID_PHOSPHORYLASE"/>
    <property type="match status" value="1"/>
</dbReference>
<evidence type="ECO:0000313" key="6">
    <source>
        <dbReference type="EMBL" id="KAA1421155.1"/>
    </source>
</evidence>
<dbReference type="RefSeq" id="WP_149726615.1">
    <property type="nucleotide sequence ID" value="NZ_VUJV01000001.1"/>
</dbReference>
<dbReference type="GO" id="GO:0009032">
    <property type="term" value="F:thymidine phosphorylase activity"/>
    <property type="evidence" value="ECO:0007669"/>
    <property type="project" value="UniProtKB-EC"/>
</dbReference>
<dbReference type="FunFam" id="1.20.970.10:FF:000004">
    <property type="entry name" value="Thymidine phosphorylase"/>
    <property type="match status" value="1"/>
</dbReference>